<dbReference type="EMBL" id="JACHND010000001">
    <property type="protein sequence ID" value="MBB4701347.1"/>
    <property type="molecule type" value="Genomic_DNA"/>
</dbReference>
<evidence type="ECO:0000313" key="1">
    <source>
        <dbReference type="EMBL" id="MBB4701347.1"/>
    </source>
</evidence>
<sequence length="95" mass="10894">MSRTAGRHQEGTPFTEVRPVRWDAGKRALAAQMDRLEPGWHVMYGLWSRRFYAIATCCPVAMIVEARTPEELRERMREGELEAMTSVRAPMTKVA</sequence>
<name>A0A7W7G9G6_9ACTN</name>
<evidence type="ECO:0000313" key="2">
    <source>
        <dbReference type="Proteomes" id="UP000542210"/>
    </source>
</evidence>
<keyword evidence="2" id="KW-1185">Reference proteome</keyword>
<accession>A0A7W7G9G6</accession>
<comment type="caution">
    <text evidence="1">The sequence shown here is derived from an EMBL/GenBank/DDBJ whole genome shotgun (WGS) entry which is preliminary data.</text>
</comment>
<dbReference type="AlphaFoldDB" id="A0A7W7G9G6"/>
<organism evidence="1 2">
    <name type="scientific">Sphaerisporangium siamense</name>
    <dbReference type="NCBI Taxonomy" id="795645"/>
    <lineage>
        <taxon>Bacteria</taxon>
        <taxon>Bacillati</taxon>
        <taxon>Actinomycetota</taxon>
        <taxon>Actinomycetes</taxon>
        <taxon>Streptosporangiales</taxon>
        <taxon>Streptosporangiaceae</taxon>
        <taxon>Sphaerisporangium</taxon>
    </lineage>
</organism>
<gene>
    <name evidence="1" type="ORF">BJ982_002891</name>
</gene>
<protein>
    <submittedName>
        <fullName evidence="1">Uncharacterized protein</fullName>
    </submittedName>
</protein>
<reference evidence="1 2" key="1">
    <citation type="submission" date="2020-08" db="EMBL/GenBank/DDBJ databases">
        <title>Sequencing the genomes of 1000 actinobacteria strains.</title>
        <authorList>
            <person name="Klenk H.-P."/>
        </authorList>
    </citation>
    <scope>NUCLEOTIDE SEQUENCE [LARGE SCALE GENOMIC DNA]</scope>
    <source>
        <strain evidence="1 2">DSM 45784</strain>
    </source>
</reference>
<proteinExistence type="predicted"/>
<dbReference type="Proteomes" id="UP000542210">
    <property type="component" value="Unassembled WGS sequence"/>
</dbReference>